<reference evidence="3" key="1">
    <citation type="journal article" date="2019" name="Int. J. Syst. Evol. Microbiol.">
        <title>The Global Catalogue of Microorganisms (GCM) 10K type strain sequencing project: providing services to taxonomists for standard genome sequencing and annotation.</title>
        <authorList>
            <consortium name="The Broad Institute Genomics Platform"/>
            <consortium name="The Broad Institute Genome Sequencing Center for Infectious Disease"/>
            <person name="Wu L."/>
            <person name="Ma J."/>
        </authorList>
    </citation>
    <scope>NUCLEOTIDE SEQUENCE [LARGE SCALE GENOMIC DNA]</scope>
    <source>
        <strain evidence="3">JCM 17388</strain>
    </source>
</reference>
<gene>
    <name evidence="2" type="ORF">GCM10022252_18720</name>
</gene>
<name>A0ABP8AMS1_9ACTN</name>
<evidence type="ECO:0000313" key="3">
    <source>
        <dbReference type="Proteomes" id="UP001501251"/>
    </source>
</evidence>
<dbReference type="EMBL" id="BAABAQ010000002">
    <property type="protein sequence ID" value="GAA4186547.1"/>
    <property type="molecule type" value="Genomic_DNA"/>
</dbReference>
<organism evidence="2 3">
    <name type="scientific">Streptosporangium oxazolinicum</name>
    <dbReference type="NCBI Taxonomy" id="909287"/>
    <lineage>
        <taxon>Bacteria</taxon>
        <taxon>Bacillati</taxon>
        <taxon>Actinomycetota</taxon>
        <taxon>Actinomycetes</taxon>
        <taxon>Streptosporangiales</taxon>
        <taxon>Streptosporangiaceae</taxon>
        <taxon>Streptosporangium</taxon>
    </lineage>
</organism>
<sequence length="139" mass="15440">MGPTEEAGQTSWCAMTDHFLGVLGIGEALGVSRHAVHKWRSRYPSDSNHPFPEPDVEVDGAPGWRADRLEEIARWRDGLPGRGAGGGRPSAARQEYLKVAAVRGLDRDEAVRALVTFTEEFPEMTEPEICAWLIEKWRG</sequence>
<proteinExistence type="predicted"/>
<evidence type="ECO:0008006" key="4">
    <source>
        <dbReference type="Google" id="ProtNLM"/>
    </source>
</evidence>
<accession>A0ABP8AMS1</accession>
<comment type="caution">
    <text evidence="2">The sequence shown here is derived from an EMBL/GenBank/DDBJ whole genome shotgun (WGS) entry which is preliminary data.</text>
</comment>
<feature type="region of interest" description="Disordered" evidence="1">
    <location>
        <begin position="41"/>
        <end position="60"/>
    </location>
</feature>
<dbReference type="Proteomes" id="UP001501251">
    <property type="component" value="Unassembled WGS sequence"/>
</dbReference>
<evidence type="ECO:0000256" key="1">
    <source>
        <dbReference type="SAM" id="MobiDB-lite"/>
    </source>
</evidence>
<evidence type="ECO:0000313" key="2">
    <source>
        <dbReference type="EMBL" id="GAA4186547.1"/>
    </source>
</evidence>
<keyword evidence="3" id="KW-1185">Reference proteome</keyword>
<protein>
    <recommendedName>
        <fullName evidence="4">DNA-binding protein</fullName>
    </recommendedName>
</protein>